<feature type="domain" description="GST N-terminal" evidence="4">
    <location>
        <begin position="1"/>
        <end position="74"/>
    </location>
</feature>
<proteinExistence type="inferred from homology"/>
<dbReference type="SFLD" id="SFLDG01152">
    <property type="entry name" value="Main.3:_Omega-_and_Tau-like"/>
    <property type="match status" value="1"/>
</dbReference>
<dbReference type="PROSITE" id="PS50404">
    <property type="entry name" value="GST_NTER"/>
    <property type="match status" value="1"/>
</dbReference>
<dbReference type="InterPro" id="IPR040079">
    <property type="entry name" value="Glutathione_S-Trfase"/>
</dbReference>
<dbReference type="PANTHER" id="PTHR11260">
    <property type="entry name" value="GLUTATHIONE S-TRANSFERASE, GST, SUPERFAMILY, GST DOMAIN CONTAINING"/>
    <property type="match status" value="1"/>
</dbReference>
<evidence type="ECO:0000313" key="6">
    <source>
        <dbReference type="EMBL" id="KAJ7950234.1"/>
    </source>
</evidence>
<dbReference type="Gene3D" id="1.20.1050.10">
    <property type="match status" value="1"/>
</dbReference>
<dbReference type="InterPro" id="IPR010987">
    <property type="entry name" value="Glutathione-S-Trfase_C-like"/>
</dbReference>
<keyword evidence="7" id="KW-1185">Reference proteome</keyword>
<evidence type="ECO:0000259" key="4">
    <source>
        <dbReference type="PROSITE" id="PS50404"/>
    </source>
</evidence>
<dbReference type="PROSITE" id="PS50405">
    <property type="entry name" value="GST_CTER"/>
    <property type="match status" value="1"/>
</dbReference>
<feature type="non-terminal residue" evidence="6">
    <location>
        <position position="168"/>
    </location>
</feature>
<evidence type="ECO:0000256" key="1">
    <source>
        <dbReference type="ARBA" id="ARBA00022679"/>
    </source>
</evidence>
<comment type="subcellular location">
    <subcellularLocation>
        <location evidence="3">Cytoplasm</location>
        <location evidence="3">Cytosol</location>
    </subcellularLocation>
</comment>
<name>A0AAD7PCU6_QUISA</name>
<dbReference type="SUPFAM" id="SSF52833">
    <property type="entry name" value="Thioredoxin-like"/>
    <property type="match status" value="1"/>
</dbReference>
<sequence length="168" mass="19645">GAWGSPFSRKVEIALKLKGIQYKYFEEDLSNKSALLLQYNPIHKKIPVLVHNGKPIAESLIILEYIDETWKDNPILPNDPYDRALARFWASFLDDKCLPALWKALWSKEKEREKAAEEANEVLEILENKLKDEVFWGRNYWICRYCCCFLWVLAWSDSRGCGFGIVNQ</sequence>
<dbReference type="SUPFAM" id="SSF47616">
    <property type="entry name" value="GST C-terminal domain-like"/>
    <property type="match status" value="1"/>
</dbReference>
<comment type="caution">
    <text evidence="6">The sequence shown here is derived from an EMBL/GenBank/DDBJ whole genome shotgun (WGS) entry which is preliminary data.</text>
</comment>
<evidence type="ECO:0000313" key="7">
    <source>
        <dbReference type="Proteomes" id="UP001163823"/>
    </source>
</evidence>
<keyword evidence="1 3" id="KW-0808">Transferase</keyword>
<evidence type="ECO:0000256" key="2">
    <source>
        <dbReference type="ARBA" id="ARBA00047960"/>
    </source>
</evidence>
<comment type="similarity">
    <text evidence="3">Belongs to the GST superfamily.</text>
</comment>
<dbReference type="KEGG" id="qsa:O6P43_026449"/>
<dbReference type="PANTHER" id="PTHR11260:SF676">
    <property type="entry name" value="GLUTATHIONE S-TRANSFERASE U8"/>
    <property type="match status" value="1"/>
</dbReference>
<evidence type="ECO:0000259" key="5">
    <source>
        <dbReference type="PROSITE" id="PS50405"/>
    </source>
</evidence>
<dbReference type="FunFam" id="3.40.30.10:FF:000014">
    <property type="entry name" value="Tau class glutathione S-transferase"/>
    <property type="match status" value="1"/>
</dbReference>
<dbReference type="Proteomes" id="UP001163823">
    <property type="component" value="Chromosome 11"/>
</dbReference>
<keyword evidence="3" id="KW-0963">Cytoplasm</keyword>
<comment type="catalytic activity">
    <reaction evidence="2 3">
        <text>RX + glutathione = an S-substituted glutathione + a halide anion + H(+)</text>
        <dbReference type="Rhea" id="RHEA:16437"/>
        <dbReference type="ChEBI" id="CHEBI:15378"/>
        <dbReference type="ChEBI" id="CHEBI:16042"/>
        <dbReference type="ChEBI" id="CHEBI:17792"/>
        <dbReference type="ChEBI" id="CHEBI:57925"/>
        <dbReference type="ChEBI" id="CHEBI:90779"/>
        <dbReference type="EC" id="2.5.1.18"/>
    </reaction>
</comment>
<dbReference type="InterPro" id="IPR036249">
    <property type="entry name" value="Thioredoxin-like_sf"/>
</dbReference>
<organism evidence="6 7">
    <name type="scientific">Quillaja saponaria</name>
    <name type="common">Soap bark tree</name>
    <dbReference type="NCBI Taxonomy" id="32244"/>
    <lineage>
        <taxon>Eukaryota</taxon>
        <taxon>Viridiplantae</taxon>
        <taxon>Streptophyta</taxon>
        <taxon>Embryophyta</taxon>
        <taxon>Tracheophyta</taxon>
        <taxon>Spermatophyta</taxon>
        <taxon>Magnoliopsida</taxon>
        <taxon>eudicotyledons</taxon>
        <taxon>Gunneridae</taxon>
        <taxon>Pentapetalae</taxon>
        <taxon>rosids</taxon>
        <taxon>fabids</taxon>
        <taxon>Fabales</taxon>
        <taxon>Quillajaceae</taxon>
        <taxon>Quillaja</taxon>
    </lineage>
</organism>
<dbReference type="Pfam" id="PF02798">
    <property type="entry name" value="GST_N"/>
    <property type="match status" value="1"/>
</dbReference>
<dbReference type="InterPro" id="IPR004045">
    <property type="entry name" value="Glutathione_S-Trfase_N"/>
</dbReference>
<evidence type="ECO:0000256" key="3">
    <source>
        <dbReference type="RuleBase" id="RU369102"/>
    </source>
</evidence>
<dbReference type="EMBL" id="JARAOO010000011">
    <property type="protein sequence ID" value="KAJ7950234.1"/>
    <property type="molecule type" value="Genomic_DNA"/>
</dbReference>
<accession>A0AAD7PCU6</accession>
<dbReference type="EC" id="2.5.1.18" evidence="3"/>
<feature type="domain" description="GST C-terminal" evidence="5">
    <location>
        <begin position="79"/>
        <end position="168"/>
    </location>
</feature>
<dbReference type="InterPro" id="IPR045073">
    <property type="entry name" value="Omega/Tau-like"/>
</dbReference>
<dbReference type="GO" id="GO:0005829">
    <property type="term" value="C:cytosol"/>
    <property type="evidence" value="ECO:0007669"/>
    <property type="project" value="UniProtKB-SubCell"/>
</dbReference>
<dbReference type="GO" id="GO:0004364">
    <property type="term" value="F:glutathione transferase activity"/>
    <property type="evidence" value="ECO:0007669"/>
    <property type="project" value="UniProtKB-UniRule"/>
</dbReference>
<dbReference type="Gene3D" id="3.40.30.10">
    <property type="entry name" value="Glutaredoxin"/>
    <property type="match status" value="1"/>
</dbReference>
<dbReference type="AlphaFoldDB" id="A0AAD7PCU6"/>
<comment type="function">
    <text evidence="3">Is involved in the conjugation of reduced glutathione to a wide number of exogenous and endogenous hydrophobic electrophiles.</text>
</comment>
<dbReference type="GO" id="GO:0006749">
    <property type="term" value="P:glutathione metabolic process"/>
    <property type="evidence" value="ECO:0007669"/>
    <property type="project" value="TreeGrafter"/>
</dbReference>
<protein>
    <recommendedName>
        <fullName evidence="3">Glutathione S-transferase</fullName>
        <ecNumber evidence="3">2.5.1.18</ecNumber>
    </recommendedName>
</protein>
<dbReference type="SFLD" id="SFLDG00358">
    <property type="entry name" value="Main_(cytGST)"/>
    <property type="match status" value="1"/>
</dbReference>
<gene>
    <name evidence="6" type="ORF">O6P43_026449</name>
</gene>
<dbReference type="CDD" id="cd03058">
    <property type="entry name" value="GST_N_Tau"/>
    <property type="match status" value="1"/>
</dbReference>
<reference evidence="6" key="1">
    <citation type="journal article" date="2023" name="Science">
        <title>Elucidation of the pathway for biosynthesis of saponin adjuvants from the soapbark tree.</title>
        <authorList>
            <person name="Reed J."/>
            <person name="Orme A."/>
            <person name="El-Demerdash A."/>
            <person name="Owen C."/>
            <person name="Martin L.B.B."/>
            <person name="Misra R.C."/>
            <person name="Kikuchi S."/>
            <person name="Rejzek M."/>
            <person name="Martin A.C."/>
            <person name="Harkess A."/>
            <person name="Leebens-Mack J."/>
            <person name="Louveau T."/>
            <person name="Stephenson M.J."/>
            <person name="Osbourn A."/>
        </authorList>
    </citation>
    <scope>NUCLEOTIDE SEQUENCE</scope>
    <source>
        <strain evidence="6">S10</strain>
    </source>
</reference>
<dbReference type="SFLD" id="SFLDS00019">
    <property type="entry name" value="Glutathione_Transferase_(cytos"/>
    <property type="match status" value="1"/>
</dbReference>
<dbReference type="InterPro" id="IPR036282">
    <property type="entry name" value="Glutathione-S-Trfase_C_sf"/>
</dbReference>